<keyword evidence="1" id="KW-0479">Metal-binding</keyword>
<evidence type="ECO:0000313" key="8">
    <source>
        <dbReference type="EnsemblPlants" id="LPERR04G13420.1"/>
    </source>
</evidence>
<dbReference type="AlphaFoldDB" id="A0A0D9W6G2"/>
<evidence type="ECO:0000256" key="1">
    <source>
        <dbReference type="ARBA" id="ARBA00022723"/>
    </source>
</evidence>
<evidence type="ECO:0000256" key="2">
    <source>
        <dbReference type="ARBA" id="ARBA00022771"/>
    </source>
</evidence>
<dbReference type="STRING" id="77586.A0A0D9W6G2"/>
<dbReference type="GO" id="GO:0008270">
    <property type="term" value="F:zinc ion binding"/>
    <property type="evidence" value="ECO:0007669"/>
    <property type="project" value="UniProtKB-KW"/>
</dbReference>
<dbReference type="CDD" id="cd16454">
    <property type="entry name" value="RING-H2_PA-TM-RING"/>
    <property type="match status" value="2"/>
</dbReference>
<keyword evidence="6" id="KW-1133">Transmembrane helix</keyword>
<feature type="transmembrane region" description="Helical" evidence="6">
    <location>
        <begin position="12"/>
        <end position="34"/>
    </location>
</feature>
<feature type="domain" description="RING-type" evidence="7">
    <location>
        <begin position="56"/>
        <end position="102"/>
    </location>
</feature>
<feature type="compositionally biased region" description="Basic and acidic residues" evidence="5">
    <location>
        <begin position="402"/>
        <end position="411"/>
    </location>
</feature>
<dbReference type="SMART" id="SM00184">
    <property type="entry name" value="RING"/>
    <property type="match status" value="2"/>
</dbReference>
<proteinExistence type="predicted"/>
<dbReference type="Pfam" id="PF13639">
    <property type="entry name" value="zf-RING_2"/>
    <property type="match status" value="2"/>
</dbReference>
<reference evidence="8 9" key="1">
    <citation type="submission" date="2012-08" db="EMBL/GenBank/DDBJ databases">
        <title>Oryza genome evolution.</title>
        <authorList>
            <person name="Wing R.A."/>
        </authorList>
    </citation>
    <scope>NUCLEOTIDE SEQUENCE</scope>
</reference>
<name>A0A0D9W6G2_9ORYZ</name>
<dbReference type="SUPFAM" id="SSF57850">
    <property type="entry name" value="RING/U-box"/>
    <property type="match status" value="2"/>
</dbReference>
<dbReference type="PANTHER" id="PTHR45969:SF90">
    <property type="entry name" value="OJ991113_30.9 PROTEIN"/>
    <property type="match status" value="1"/>
</dbReference>
<dbReference type="InterPro" id="IPR013083">
    <property type="entry name" value="Znf_RING/FYVE/PHD"/>
</dbReference>
<dbReference type="Gramene" id="LPERR04G13420.1">
    <property type="protein sequence ID" value="LPERR04G13420.1"/>
    <property type="gene ID" value="LPERR04G13420"/>
</dbReference>
<keyword evidence="3" id="KW-0862">Zinc</keyword>
<keyword evidence="9" id="KW-1185">Reference proteome</keyword>
<dbReference type="PROSITE" id="PS50089">
    <property type="entry name" value="ZF_RING_2"/>
    <property type="match status" value="2"/>
</dbReference>
<keyword evidence="6" id="KW-0812">Transmembrane</keyword>
<dbReference type="InterPro" id="IPR001841">
    <property type="entry name" value="Znf_RING"/>
</dbReference>
<dbReference type="GO" id="GO:0016567">
    <property type="term" value="P:protein ubiquitination"/>
    <property type="evidence" value="ECO:0007669"/>
    <property type="project" value="TreeGrafter"/>
</dbReference>
<evidence type="ECO:0000256" key="4">
    <source>
        <dbReference type="PROSITE-ProRule" id="PRU00175"/>
    </source>
</evidence>
<reference evidence="8" key="3">
    <citation type="submission" date="2015-04" db="UniProtKB">
        <authorList>
            <consortium name="EnsemblPlants"/>
        </authorList>
    </citation>
    <scope>IDENTIFICATION</scope>
</reference>
<dbReference type="EnsemblPlants" id="LPERR04G13420.1">
    <property type="protein sequence ID" value="LPERR04G13420.1"/>
    <property type="gene ID" value="LPERR04G13420"/>
</dbReference>
<keyword evidence="6" id="KW-0472">Membrane</keyword>
<evidence type="ECO:0000256" key="6">
    <source>
        <dbReference type="SAM" id="Phobius"/>
    </source>
</evidence>
<protein>
    <recommendedName>
        <fullName evidence="7">RING-type domain-containing protein</fullName>
    </recommendedName>
</protein>
<dbReference type="HOGENOM" id="CLU_623135_0_0_1"/>
<reference evidence="9" key="2">
    <citation type="submission" date="2013-12" db="EMBL/GenBank/DDBJ databases">
        <authorList>
            <person name="Yu Y."/>
            <person name="Lee S."/>
            <person name="de Baynast K."/>
            <person name="Wissotski M."/>
            <person name="Liu L."/>
            <person name="Talag J."/>
            <person name="Goicoechea J."/>
            <person name="Angelova A."/>
            <person name="Jetty R."/>
            <person name="Kudrna D."/>
            <person name="Golser W."/>
            <person name="Rivera L."/>
            <person name="Zhang J."/>
            <person name="Wing R."/>
        </authorList>
    </citation>
    <scope>NUCLEOTIDE SEQUENCE</scope>
</reference>
<dbReference type="Proteomes" id="UP000032180">
    <property type="component" value="Chromosome 4"/>
</dbReference>
<feature type="region of interest" description="Disordered" evidence="5">
    <location>
        <begin position="119"/>
        <end position="232"/>
    </location>
</feature>
<evidence type="ECO:0000313" key="9">
    <source>
        <dbReference type="Proteomes" id="UP000032180"/>
    </source>
</evidence>
<evidence type="ECO:0000256" key="3">
    <source>
        <dbReference type="ARBA" id="ARBA00022833"/>
    </source>
</evidence>
<feature type="compositionally biased region" description="Basic and acidic residues" evidence="5">
    <location>
        <begin position="221"/>
        <end position="232"/>
    </location>
</feature>
<evidence type="ECO:0000256" key="5">
    <source>
        <dbReference type="SAM" id="MobiDB-lite"/>
    </source>
</evidence>
<evidence type="ECO:0000259" key="7">
    <source>
        <dbReference type="PROSITE" id="PS50089"/>
    </source>
</evidence>
<feature type="domain" description="RING-type" evidence="7">
    <location>
        <begin position="288"/>
        <end position="334"/>
    </location>
</feature>
<feature type="compositionally biased region" description="Low complexity" evidence="5">
    <location>
        <begin position="184"/>
        <end position="196"/>
    </location>
</feature>
<dbReference type="PANTHER" id="PTHR45969">
    <property type="entry name" value="RING ZINC FINGER PROTEIN-RELATED"/>
    <property type="match status" value="1"/>
</dbReference>
<dbReference type="eggNOG" id="KOG0800">
    <property type="taxonomic scope" value="Eukaryota"/>
</dbReference>
<dbReference type="Gene3D" id="3.30.40.10">
    <property type="entry name" value="Zinc/RING finger domain, C3HC4 (zinc finger)"/>
    <property type="match status" value="2"/>
</dbReference>
<organism evidence="8 9">
    <name type="scientific">Leersia perrieri</name>
    <dbReference type="NCBI Taxonomy" id="77586"/>
    <lineage>
        <taxon>Eukaryota</taxon>
        <taxon>Viridiplantae</taxon>
        <taxon>Streptophyta</taxon>
        <taxon>Embryophyta</taxon>
        <taxon>Tracheophyta</taxon>
        <taxon>Spermatophyta</taxon>
        <taxon>Magnoliopsida</taxon>
        <taxon>Liliopsida</taxon>
        <taxon>Poales</taxon>
        <taxon>Poaceae</taxon>
        <taxon>BOP clade</taxon>
        <taxon>Oryzoideae</taxon>
        <taxon>Oryzeae</taxon>
        <taxon>Oryzinae</taxon>
        <taxon>Leersia</taxon>
    </lineage>
</organism>
<dbReference type="GO" id="GO:0061630">
    <property type="term" value="F:ubiquitin protein ligase activity"/>
    <property type="evidence" value="ECO:0007669"/>
    <property type="project" value="TreeGrafter"/>
</dbReference>
<accession>A0A0D9W6G2</accession>
<sequence>MAAVDPNGFLAVGIGLLAGITGVVGSVHLGMYIYDNMPVWMLGGVTKLDEALDAECPTCQDAMVAGDVVRKLSCGHVFHKSCTRGGIDKWLRENKLSCPNCRKRALSVRVLPWPWNKQRPLPEEEEQENTQRPLPAPASSTNAGFAPEGTDVEAHQGQLLPPPQAESGPPRSEEQRENPPPPSTTSSRASSSPAPSDLEEEPLLSEISKARRSSRGSNRIGGRERARARTMADDPIDPTGYLVGTIETIAGITAVIGSVHLGIYIYENMPVWMLSGVTKLDETLVAECPTCQDAMVAGDIVRKLSCGHVFHKSCTRGGIEKWLRENKLSCPNCRKRARSLRALPWPWNKRRPLPEEEEQENPPPPPDTSSTNVGFAQEGTDVEAQGEFQPPPPPQTAASDSPRSEEQREQHPPPPPSETSPRASSSSGLEEPLLHSSASP</sequence>
<feature type="region of interest" description="Disordered" evidence="5">
    <location>
        <begin position="348"/>
        <end position="440"/>
    </location>
</feature>
<keyword evidence="2 4" id="KW-0863">Zinc-finger</keyword>